<dbReference type="EMBL" id="CP001056">
    <property type="protein sequence ID" value="ACD23457.1"/>
    <property type="molecule type" value="Genomic_DNA"/>
</dbReference>
<sequence>MSYDEIVSELNQYYKEHVEKKDDDLTGHHMPSQQFMGDKCKVEFDDAYSLNLEQIFPGVGGRHRRTFTYGVKGTSRKYQLYSKLTPRDALAFDMYDVRRILKEDGLYNKETRKTLKDYINDYKNSSNSKDVFNKDNKLNKESSRVKQCKKK</sequence>
<accession>B2TKU1</accession>
<reference evidence="2" key="2">
    <citation type="submission" date="2009-08" db="EMBL/GenBank/DDBJ databases">
        <authorList>
            <person name="Shrivastava S."/>
            <person name="Brinkac L.M."/>
            <person name="Dodson R.J."/>
            <person name="Harkins D.M."/>
            <person name="Durkin A.S."/>
            <person name="Sutton G."/>
        </authorList>
    </citation>
    <scope>NUCLEOTIDE SEQUENCE</scope>
    <source>
        <strain evidence="2">Eklund 17B</strain>
    </source>
</reference>
<protein>
    <submittedName>
        <fullName evidence="2">Uncharacterized protein</fullName>
    </submittedName>
</protein>
<feature type="compositionally biased region" description="Basic and acidic residues" evidence="1">
    <location>
        <begin position="131"/>
        <end position="144"/>
    </location>
</feature>
<gene>
    <name evidence="2" type="ordered locus">CLL_A1627</name>
</gene>
<feature type="region of interest" description="Disordered" evidence="1">
    <location>
        <begin position="130"/>
        <end position="151"/>
    </location>
</feature>
<evidence type="ECO:0000313" key="2">
    <source>
        <dbReference type="EMBL" id="ACD23457.1"/>
    </source>
</evidence>
<dbReference type="HOGENOM" id="CLU_145277_0_0_9"/>
<reference evidence="2" key="1">
    <citation type="submission" date="2009-06" db="EMBL/GenBank/DDBJ databases">
        <authorList>
            <consortium name="US DOE Joint Genome Institute (JGI-PGF)"/>
            <person name="Lucas S."/>
            <person name="Copeland A."/>
            <person name="Lapidus A."/>
            <person name="Glavina del Rio T."/>
            <person name="Dalin E."/>
            <person name="Tice H."/>
            <person name="Bruce D."/>
            <person name="Goodwin L."/>
            <person name="Pitluck S."/>
            <person name="Kyrpides N."/>
            <person name="Mavromatis K."/>
            <person name="Ivanova N."/>
            <person name="Saunders E."/>
            <person name="Brettin T."/>
            <person name="Detter J.C."/>
            <person name="Han C."/>
            <person name="Larimer F."/>
            <person name="Land M."/>
            <person name="Hauser L."/>
            <person name="Markowitz V."/>
            <person name="Cheng J.-F."/>
            <person name="Hugenholtz P."/>
            <person name="Woyke T."/>
            <person name="Wu D."/>
            <person name="Gronow S."/>
            <person name="Klenk H.-P."/>
            <person name="Eisen J.A."/>
        </authorList>
    </citation>
    <scope>NUCLEOTIDE SEQUENCE</scope>
    <source>
        <strain evidence="2">Eklund 17B</strain>
    </source>
</reference>
<dbReference type="KEGG" id="cbk:CLL_A1627"/>
<accession>U4P588</accession>
<dbReference type="AlphaFoldDB" id="B2TKU1"/>
<dbReference type="PATRIC" id="fig|935198.13.peg.1573"/>
<name>B2TKU1_CLOBB</name>
<organism evidence="2">
    <name type="scientific">Clostridium botulinum (strain Eklund 17B / Type B)</name>
    <dbReference type="NCBI Taxonomy" id="935198"/>
    <lineage>
        <taxon>Bacteria</taxon>
        <taxon>Bacillati</taxon>
        <taxon>Bacillota</taxon>
        <taxon>Clostridia</taxon>
        <taxon>Eubacteriales</taxon>
        <taxon>Clostridiaceae</taxon>
        <taxon>Clostridium</taxon>
    </lineage>
</organism>
<proteinExistence type="predicted"/>
<evidence type="ECO:0000256" key="1">
    <source>
        <dbReference type="SAM" id="MobiDB-lite"/>
    </source>
</evidence>